<dbReference type="Proteomes" id="UP000179069">
    <property type="component" value="Unassembled WGS sequence"/>
</dbReference>
<protein>
    <recommendedName>
        <fullName evidence="1">LytR/CpsA/Psr regulator C-terminal domain-containing protein</fullName>
    </recommendedName>
</protein>
<dbReference type="Gene3D" id="3.30.70.2390">
    <property type="match status" value="1"/>
</dbReference>
<evidence type="ECO:0000259" key="1">
    <source>
        <dbReference type="Pfam" id="PF13399"/>
    </source>
</evidence>
<reference evidence="2 3" key="1">
    <citation type="journal article" date="2016" name="Nat. Commun.">
        <title>Thousands of microbial genomes shed light on interconnected biogeochemical processes in an aquifer system.</title>
        <authorList>
            <person name="Anantharaman K."/>
            <person name="Brown C.T."/>
            <person name="Hug L.A."/>
            <person name="Sharon I."/>
            <person name="Castelle C.J."/>
            <person name="Probst A.J."/>
            <person name="Thomas B.C."/>
            <person name="Singh A."/>
            <person name="Wilkins M.J."/>
            <person name="Karaoz U."/>
            <person name="Brodie E.L."/>
            <person name="Williams K.H."/>
            <person name="Hubbard S.S."/>
            <person name="Banfield J.F."/>
        </authorList>
    </citation>
    <scope>NUCLEOTIDE SEQUENCE [LARGE SCALE GENOMIC DNA]</scope>
</reference>
<gene>
    <name evidence="2" type="ORF">A2785_03375</name>
</gene>
<organism evidence="2 3">
    <name type="scientific">Candidatus Chisholmbacteria bacterium RIFCSPHIGHO2_01_FULL_49_18</name>
    <dbReference type="NCBI Taxonomy" id="1797590"/>
    <lineage>
        <taxon>Bacteria</taxon>
        <taxon>Candidatus Chisholmiibacteriota</taxon>
    </lineage>
</organism>
<dbReference type="InterPro" id="IPR027381">
    <property type="entry name" value="LytR/CpsA/Psr_C"/>
</dbReference>
<proteinExistence type="predicted"/>
<accession>A0A1G1VMM0</accession>
<dbReference type="EMBL" id="MHCI01000013">
    <property type="protein sequence ID" value="OGY16646.1"/>
    <property type="molecule type" value="Genomic_DNA"/>
</dbReference>
<feature type="domain" description="LytR/CpsA/Psr regulator C-terminal" evidence="1">
    <location>
        <begin position="81"/>
        <end position="167"/>
    </location>
</feature>
<dbReference type="AlphaFoldDB" id="A0A1G1VMM0"/>
<evidence type="ECO:0000313" key="3">
    <source>
        <dbReference type="Proteomes" id="UP000179069"/>
    </source>
</evidence>
<comment type="caution">
    <text evidence="2">The sequence shown here is derived from an EMBL/GenBank/DDBJ whole genome shotgun (WGS) entry which is preliminary data.</text>
</comment>
<dbReference type="Pfam" id="PF13399">
    <property type="entry name" value="LytR_C"/>
    <property type="match status" value="1"/>
</dbReference>
<name>A0A1G1VMM0_9BACT</name>
<sequence length="167" mass="17787">MFRAAVLLLLILLVAINARMILESVLAAKGIDEEIVAEANPRLNKDLLQKAVTILEKKGSEDLTSIFSTATVERQEVSGPVTIEIQNGSSVNGAAAGISRILSESGYIISDISTAPSLQTQSTVFYKQGRAEEAVQVGDMLTAEGWSVKSVQEAQDLGNDIRIVLGS</sequence>
<evidence type="ECO:0000313" key="2">
    <source>
        <dbReference type="EMBL" id="OGY16646.1"/>
    </source>
</evidence>